<gene>
    <name evidence="3" type="ORF">IW248_001399</name>
</gene>
<comment type="caution">
    <text evidence="3">The sequence shown here is derived from an EMBL/GenBank/DDBJ whole genome shotgun (WGS) entry which is preliminary data.</text>
</comment>
<keyword evidence="4" id="KW-1185">Reference proteome</keyword>
<dbReference type="Proteomes" id="UP000614915">
    <property type="component" value="Unassembled WGS sequence"/>
</dbReference>
<protein>
    <recommendedName>
        <fullName evidence="5">DUF5666 domain-containing protein</fullName>
    </recommendedName>
</protein>
<feature type="signal peptide" evidence="2">
    <location>
        <begin position="1"/>
        <end position="28"/>
    </location>
</feature>
<organism evidence="3 4">
    <name type="scientific">Micromonospora ureilytica</name>
    <dbReference type="NCBI Taxonomy" id="709868"/>
    <lineage>
        <taxon>Bacteria</taxon>
        <taxon>Bacillati</taxon>
        <taxon>Actinomycetota</taxon>
        <taxon>Actinomycetes</taxon>
        <taxon>Micromonosporales</taxon>
        <taxon>Micromonosporaceae</taxon>
        <taxon>Micromonospora</taxon>
    </lineage>
</organism>
<accession>A0ABS0JDI6</accession>
<feature type="region of interest" description="Disordered" evidence="1">
    <location>
        <begin position="27"/>
        <end position="81"/>
    </location>
</feature>
<proteinExistence type="predicted"/>
<feature type="chain" id="PRO_5045565968" description="DUF5666 domain-containing protein" evidence="2">
    <location>
        <begin position="29"/>
        <end position="226"/>
    </location>
</feature>
<dbReference type="PROSITE" id="PS51257">
    <property type="entry name" value="PROKAR_LIPOPROTEIN"/>
    <property type="match status" value="1"/>
</dbReference>
<dbReference type="EMBL" id="JADOTX010000001">
    <property type="protein sequence ID" value="MBG6065112.1"/>
    <property type="molecule type" value="Genomic_DNA"/>
</dbReference>
<evidence type="ECO:0000256" key="2">
    <source>
        <dbReference type="SAM" id="SignalP"/>
    </source>
</evidence>
<evidence type="ECO:0008006" key="5">
    <source>
        <dbReference type="Google" id="ProtNLM"/>
    </source>
</evidence>
<dbReference type="RefSeq" id="WP_196926194.1">
    <property type="nucleotide sequence ID" value="NZ_JADOTX010000001.1"/>
</dbReference>
<evidence type="ECO:0000256" key="1">
    <source>
        <dbReference type="SAM" id="MobiDB-lite"/>
    </source>
</evidence>
<evidence type="ECO:0000313" key="3">
    <source>
        <dbReference type="EMBL" id="MBG6065112.1"/>
    </source>
</evidence>
<reference evidence="3 4" key="1">
    <citation type="submission" date="2020-11" db="EMBL/GenBank/DDBJ databases">
        <title>Sequencing the genomes of 1000 actinobacteria strains.</title>
        <authorList>
            <person name="Klenk H.-P."/>
        </authorList>
    </citation>
    <scope>NUCLEOTIDE SEQUENCE [LARGE SCALE GENOMIC DNA]</scope>
    <source>
        <strain evidence="3 4">DSM 101692</strain>
    </source>
</reference>
<sequence length="226" mass="22441">MAVDSRRTRPLWATATAVLAAAALSACGSGGADPAAAPAPSSTAPSSAAPSSAAPSSTAPSSAAPSSTATPTDVAPPPVKGKLRGYATVRQLSETADLVVRGEVEAVGFRVDEVLRAATGSTVRAGARITLTALPAGVPDMAHMSKLEAGQVVVLYLARDAAAPTFRTLSGDFGVFDLSGSGAEAVATTRSRTMAVSGLNAEDPAASGHGFRTTLGQLRTVAAQVK</sequence>
<keyword evidence="2" id="KW-0732">Signal</keyword>
<evidence type="ECO:0000313" key="4">
    <source>
        <dbReference type="Proteomes" id="UP000614915"/>
    </source>
</evidence>
<feature type="compositionally biased region" description="Low complexity" evidence="1">
    <location>
        <begin position="27"/>
        <end position="73"/>
    </location>
</feature>
<name>A0ABS0JDI6_9ACTN</name>